<dbReference type="Proteomes" id="UP000519004">
    <property type="component" value="Unassembled WGS sequence"/>
</dbReference>
<dbReference type="AlphaFoldDB" id="A0A7W7V8I3"/>
<dbReference type="Gene3D" id="3.20.20.190">
    <property type="entry name" value="Phosphatidylinositol (PI) phosphodiesterase"/>
    <property type="match status" value="1"/>
</dbReference>
<dbReference type="GO" id="GO:0006629">
    <property type="term" value="P:lipid metabolic process"/>
    <property type="evidence" value="ECO:0007669"/>
    <property type="project" value="InterPro"/>
</dbReference>
<evidence type="ECO:0000256" key="1">
    <source>
        <dbReference type="ARBA" id="ARBA00007277"/>
    </source>
</evidence>
<evidence type="ECO:0000256" key="5">
    <source>
        <dbReference type="ARBA" id="ARBA00022801"/>
    </source>
</evidence>
<keyword evidence="9" id="KW-1185">Reference proteome</keyword>
<reference evidence="8 9" key="1">
    <citation type="submission" date="2020-08" db="EMBL/GenBank/DDBJ databases">
        <title>Genomic Encyclopedia of Type Strains, Phase IV (KMG-IV): sequencing the most valuable type-strain genomes for metagenomic binning, comparative biology and taxonomic classification.</title>
        <authorList>
            <person name="Goeker M."/>
        </authorList>
    </citation>
    <scope>NUCLEOTIDE SEQUENCE [LARGE SCALE GENOMIC DNA]</scope>
    <source>
        <strain evidence="8 9">DSM 25897</strain>
    </source>
</reference>
<dbReference type="RefSeq" id="WP_183946872.1">
    <property type="nucleotide sequence ID" value="NZ_JACHHX010000001.1"/>
</dbReference>
<dbReference type="PANTHER" id="PTHR43620:SF7">
    <property type="entry name" value="GLYCEROPHOSPHODIESTER PHOSPHODIESTERASE GDPD5-RELATED"/>
    <property type="match status" value="1"/>
</dbReference>
<proteinExistence type="inferred from homology"/>
<comment type="caution">
    <text evidence="8">The sequence shown here is derived from an EMBL/GenBank/DDBJ whole genome shotgun (WGS) entry which is preliminary data.</text>
</comment>
<organism evidence="8 9">
    <name type="scientific">Rehaibacterium terrae</name>
    <dbReference type="NCBI Taxonomy" id="1341696"/>
    <lineage>
        <taxon>Bacteria</taxon>
        <taxon>Pseudomonadati</taxon>
        <taxon>Pseudomonadota</taxon>
        <taxon>Gammaproteobacteria</taxon>
        <taxon>Lysobacterales</taxon>
        <taxon>Lysobacteraceae</taxon>
        <taxon>Rehaibacterium</taxon>
    </lineage>
</organism>
<keyword evidence="5 8" id="KW-0378">Hydrolase</keyword>
<name>A0A7W7V8I3_9GAMM</name>
<protein>
    <recommendedName>
        <fullName evidence="2">glycerophosphodiester phosphodiesterase</fullName>
        <ecNumber evidence="2">3.1.4.46</ecNumber>
    </recommendedName>
</protein>
<evidence type="ECO:0000313" key="8">
    <source>
        <dbReference type="EMBL" id="MBB5014281.1"/>
    </source>
</evidence>
<accession>A0A7W7V8I3</accession>
<feature type="domain" description="GP-PDE" evidence="7">
    <location>
        <begin position="11"/>
        <end position="289"/>
    </location>
</feature>
<evidence type="ECO:0000256" key="3">
    <source>
        <dbReference type="ARBA" id="ARBA00022729"/>
    </source>
</evidence>
<dbReference type="GO" id="GO:0042597">
    <property type="term" value="C:periplasmic space"/>
    <property type="evidence" value="ECO:0007669"/>
    <property type="project" value="TreeGrafter"/>
</dbReference>
<sequence length="300" mass="32575">MNWRTLTGAAPEVIAHRGASGERPEHTLAAYALALAQGADVIEPDLVPSRDGVLFARHEQSLGRSTDISRRPEFAARRRDDDWYSIDFDAAELDTLRAVQPFPGRSRAHDGRHPLVRFADLLRWASQAAAARGRAVTLYPELKHPAELAAQGHDPVPPFLDAMRVRPPGVALRVQCFDVEALRRVHEATGLPCVLLLEADADWRGAISTHRDWLAGIAPDKRALTDSAGRDSELVATAHAAGLRVDAWTFRDDAVGEGCADIEDELCAAMTRGVDGLFCDFPATALAVRARCAERAGRGA</sequence>
<keyword evidence="3" id="KW-0732">Signal</keyword>
<dbReference type="EC" id="3.1.4.46" evidence="2"/>
<dbReference type="GO" id="GO:0006071">
    <property type="term" value="P:glycerol metabolic process"/>
    <property type="evidence" value="ECO:0007669"/>
    <property type="project" value="UniProtKB-KW"/>
</dbReference>
<comment type="similarity">
    <text evidence="1">Belongs to the glycerophosphoryl diester phosphodiesterase family.</text>
</comment>
<keyword evidence="4" id="KW-0319">Glycerol metabolism</keyword>
<gene>
    <name evidence="8" type="ORF">HNQ58_000152</name>
</gene>
<evidence type="ECO:0000259" key="7">
    <source>
        <dbReference type="PROSITE" id="PS51704"/>
    </source>
</evidence>
<dbReference type="EMBL" id="JACHHX010000001">
    <property type="protein sequence ID" value="MBB5014281.1"/>
    <property type="molecule type" value="Genomic_DNA"/>
</dbReference>
<evidence type="ECO:0000256" key="4">
    <source>
        <dbReference type="ARBA" id="ARBA00022798"/>
    </source>
</evidence>
<dbReference type="PANTHER" id="PTHR43620">
    <property type="entry name" value="GLYCEROPHOSPHORYL DIESTER PHOSPHODIESTERASE"/>
    <property type="match status" value="1"/>
</dbReference>
<dbReference type="PROSITE" id="PS51704">
    <property type="entry name" value="GP_PDE"/>
    <property type="match status" value="1"/>
</dbReference>
<dbReference type="InterPro" id="IPR030395">
    <property type="entry name" value="GP_PDE_dom"/>
</dbReference>
<dbReference type="GO" id="GO:0008889">
    <property type="term" value="F:glycerophosphodiester phosphodiesterase activity"/>
    <property type="evidence" value="ECO:0007669"/>
    <property type="project" value="UniProtKB-EC"/>
</dbReference>
<dbReference type="InterPro" id="IPR017946">
    <property type="entry name" value="PLC-like_Pdiesterase_TIM-brl"/>
</dbReference>
<evidence type="ECO:0000256" key="6">
    <source>
        <dbReference type="ARBA" id="ARBA00047512"/>
    </source>
</evidence>
<dbReference type="Pfam" id="PF03009">
    <property type="entry name" value="GDPD"/>
    <property type="match status" value="1"/>
</dbReference>
<comment type="catalytic activity">
    <reaction evidence="6">
        <text>a sn-glycero-3-phosphodiester + H2O = an alcohol + sn-glycerol 3-phosphate + H(+)</text>
        <dbReference type="Rhea" id="RHEA:12969"/>
        <dbReference type="ChEBI" id="CHEBI:15377"/>
        <dbReference type="ChEBI" id="CHEBI:15378"/>
        <dbReference type="ChEBI" id="CHEBI:30879"/>
        <dbReference type="ChEBI" id="CHEBI:57597"/>
        <dbReference type="ChEBI" id="CHEBI:83408"/>
        <dbReference type="EC" id="3.1.4.46"/>
    </reaction>
</comment>
<evidence type="ECO:0000256" key="2">
    <source>
        <dbReference type="ARBA" id="ARBA00012247"/>
    </source>
</evidence>
<dbReference type="SUPFAM" id="SSF51695">
    <property type="entry name" value="PLC-like phosphodiesterases"/>
    <property type="match status" value="1"/>
</dbReference>
<evidence type="ECO:0000313" key="9">
    <source>
        <dbReference type="Proteomes" id="UP000519004"/>
    </source>
</evidence>